<evidence type="ECO:0000259" key="9">
    <source>
        <dbReference type="PROSITE" id="PS50928"/>
    </source>
</evidence>
<feature type="transmembrane region" description="Helical" evidence="8">
    <location>
        <begin position="186"/>
        <end position="210"/>
    </location>
</feature>
<accession>A0ABY4FRQ3</accession>
<feature type="transmembrane region" description="Helical" evidence="8">
    <location>
        <begin position="131"/>
        <end position="152"/>
    </location>
</feature>
<feature type="transmembrane region" description="Helical" evidence="8">
    <location>
        <begin position="75"/>
        <end position="94"/>
    </location>
</feature>
<evidence type="ECO:0000256" key="2">
    <source>
        <dbReference type="ARBA" id="ARBA00007069"/>
    </source>
</evidence>
<feature type="domain" description="ABC transmembrane type-1" evidence="9">
    <location>
        <begin position="43"/>
        <end position="250"/>
    </location>
</feature>
<keyword evidence="11" id="KW-1185">Reference proteome</keyword>
<gene>
    <name evidence="10" type="ORF">MUN76_07695</name>
</gene>
<dbReference type="Proteomes" id="UP000831775">
    <property type="component" value="Chromosome"/>
</dbReference>
<reference evidence="10 11" key="1">
    <citation type="submission" date="2022-04" db="EMBL/GenBank/DDBJ databases">
        <title>Leucobacter sp. isolated from rhizosphere of onion.</title>
        <authorList>
            <person name="Won M."/>
            <person name="Lee C.-M."/>
            <person name="Woen H.-Y."/>
            <person name="Kwon S.-W."/>
        </authorList>
    </citation>
    <scope>NUCLEOTIDE SEQUENCE [LARGE SCALE GENOMIC DNA]</scope>
    <source>
        <strain evidence="10 11">H25R-14</strain>
    </source>
</reference>
<dbReference type="PANTHER" id="PTHR42929">
    <property type="entry name" value="INNER MEMBRANE ABC TRANSPORTER PERMEASE PROTEIN YDCU-RELATED-RELATED"/>
    <property type="match status" value="1"/>
</dbReference>
<evidence type="ECO:0000256" key="8">
    <source>
        <dbReference type="RuleBase" id="RU363032"/>
    </source>
</evidence>
<evidence type="ECO:0000256" key="5">
    <source>
        <dbReference type="ARBA" id="ARBA00022692"/>
    </source>
</evidence>
<proteinExistence type="inferred from homology"/>
<feature type="transmembrane region" description="Helical" evidence="8">
    <location>
        <begin position="42"/>
        <end position="68"/>
    </location>
</feature>
<comment type="similarity">
    <text evidence="2">Belongs to the binding-protein-dependent transport system permease family. CysTW subfamily.</text>
</comment>
<dbReference type="PANTHER" id="PTHR42929:SF1">
    <property type="entry name" value="INNER MEMBRANE ABC TRANSPORTER PERMEASE PROTEIN YDCU-RELATED"/>
    <property type="match status" value="1"/>
</dbReference>
<dbReference type="EMBL" id="CP095043">
    <property type="protein sequence ID" value="UOQ58958.1"/>
    <property type="molecule type" value="Genomic_DNA"/>
</dbReference>
<keyword evidence="6 8" id="KW-1133">Transmembrane helix</keyword>
<evidence type="ECO:0000313" key="10">
    <source>
        <dbReference type="EMBL" id="UOQ58958.1"/>
    </source>
</evidence>
<keyword evidence="4" id="KW-1003">Cell membrane</keyword>
<dbReference type="Pfam" id="PF00528">
    <property type="entry name" value="BPD_transp_1"/>
    <property type="match status" value="1"/>
</dbReference>
<dbReference type="InterPro" id="IPR000515">
    <property type="entry name" value="MetI-like"/>
</dbReference>
<evidence type="ECO:0000256" key="3">
    <source>
        <dbReference type="ARBA" id="ARBA00022448"/>
    </source>
</evidence>
<evidence type="ECO:0000313" key="11">
    <source>
        <dbReference type="Proteomes" id="UP000831775"/>
    </source>
</evidence>
<name>A0ABY4FRQ3_9MICO</name>
<protein>
    <submittedName>
        <fullName evidence="10">ABC transporter permease</fullName>
    </submittedName>
</protein>
<organism evidence="10 11">
    <name type="scientific">Leucobacter rhizosphaerae</name>
    <dbReference type="NCBI Taxonomy" id="2932245"/>
    <lineage>
        <taxon>Bacteria</taxon>
        <taxon>Bacillati</taxon>
        <taxon>Actinomycetota</taxon>
        <taxon>Actinomycetes</taxon>
        <taxon>Micrococcales</taxon>
        <taxon>Microbacteriaceae</taxon>
        <taxon>Leucobacter</taxon>
    </lineage>
</organism>
<dbReference type="Gene3D" id="1.10.3720.10">
    <property type="entry name" value="MetI-like"/>
    <property type="match status" value="1"/>
</dbReference>
<dbReference type="PROSITE" id="PS50928">
    <property type="entry name" value="ABC_TM1"/>
    <property type="match status" value="1"/>
</dbReference>
<feature type="transmembrane region" description="Helical" evidence="8">
    <location>
        <begin position="231"/>
        <end position="253"/>
    </location>
</feature>
<keyword evidence="7 8" id="KW-0472">Membrane</keyword>
<evidence type="ECO:0000256" key="6">
    <source>
        <dbReference type="ARBA" id="ARBA00022989"/>
    </source>
</evidence>
<comment type="subcellular location">
    <subcellularLocation>
        <location evidence="1 8">Cell membrane</location>
        <topology evidence="1 8">Multi-pass membrane protein</topology>
    </subcellularLocation>
</comment>
<dbReference type="CDD" id="cd06261">
    <property type="entry name" value="TM_PBP2"/>
    <property type="match status" value="1"/>
</dbReference>
<evidence type="ECO:0000256" key="4">
    <source>
        <dbReference type="ARBA" id="ARBA00022475"/>
    </source>
</evidence>
<evidence type="ECO:0000256" key="7">
    <source>
        <dbReference type="ARBA" id="ARBA00023136"/>
    </source>
</evidence>
<keyword evidence="5 8" id="KW-0812">Transmembrane</keyword>
<evidence type="ECO:0000256" key="1">
    <source>
        <dbReference type="ARBA" id="ARBA00004651"/>
    </source>
</evidence>
<dbReference type="RefSeq" id="WP_244683732.1">
    <property type="nucleotide sequence ID" value="NZ_CP095043.1"/>
</dbReference>
<sequence length="265" mass="28473">MIAIILCFVCYPLVRLFIDAVSGDAGWSRLSLVFSDPISRRALITTVICSLIVACITILLATIIAWTLHATPRRWLRTLLWVTVLVPFAMGTIIKNYAILLLLVANGPFNAALQALGFIDEPVQLLYTPFAVVYGISYSLLPYAVFTLYSVFSTVDLNLLSSSSVLGASRWRSLAGVVLPQVRGGIAVSFALVFVLSIGFYVAPLVLGGLQTPFMAVQINQQIFAMYDYPGASASAFVLLLIAVVALAAALLAGGKSAFEGVMTR</sequence>
<keyword evidence="3 8" id="KW-0813">Transport</keyword>
<dbReference type="SUPFAM" id="SSF161098">
    <property type="entry name" value="MetI-like"/>
    <property type="match status" value="1"/>
</dbReference>
<dbReference type="InterPro" id="IPR035906">
    <property type="entry name" value="MetI-like_sf"/>
</dbReference>